<proteinExistence type="predicted"/>
<keyword evidence="3" id="KW-1185">Reference proteome</keyword>
<evidence type="ECO:0000313" key="2">
    <source>
        <dbReference type="EMBL" id="KAB2329081.1"/>
    </source>
</evidence>
<evidence type="ECO:0000256" key="1">
    <source>
        <dbReference type="SAM" id="Phobius"/>
    </source>
</evidence>
<feature type="transmembrane region" description="Helical" evidence="1">
    <location>
        <begin position="88"/>
        <end position="108"/>
    </location>
</feature>
<dbReference type="Pfam" id="PF04020">
    <property type="entry name" value="Phage_holin_4_2"/>
    <property type="match status" value="1"/>
</dbReference>
<dbReference type="PANTHER" id="PTHR37309:SF1">
    <property type="entry name" value="SLR0284 PROTEIN"/>
    <property type="match status" value="1"/>
</dbReference>
<name>A0A6L3V0Q7_9BACI</name>
<dbReference type="RefSeq" id="WP_151537201.1">
    <property type="nucleotide sequence ID" value="NZ_WBOS01000021.1"/>
</dbReference>
<organism evidence="2 3">
    <name type="scientific">Cytobacillus depressus</name>
    <dbReference type="NCBI Taxonomy" id="1602942"/>
    <lineage>
        <taxon>Bacteria</taxon>
        <taxon>Bacillati</taxon>
        <taxon>Bacillota</taxon>
        <taxon>Bacilli</taxon>
        <taxon>Bacillales</taxon>
        <taxon>Bacillaceae</taxon>
        <taxon>Cytobacillus</taxon>
    </lineage>
</organism>
<dbReference type="PANTHER" id="PTHR37309">
    <property type="entry name" value="SLR0284 PROTEIN"/>
    <property type="match status" value="1"/>
</dbReference>
<dbReference type="AlphaFoldDB" id="A0A6L3V0Q7"/>
<gene>
    <name evidence="2" type="ORF">F7731_23405</name>
</gene>
<keyword evidence="1" id="KW-1133">Transmembrane helix</keyword>
<dbReference type="Proteomes" id="UP000481030">
    <property type="component" value="Unassembled WGS sequence"/>
</dbReference>
<sequence>MRWVVGILINAILFVAIAGFLDDSFHVASFGAAVGASAILSILNILVRPILIILTLPVTLLTLGLFLFVINAITLQITDQIMGSSFEISSFGTAILVAVIMSIANLIIQKAVLNKDRD</sequence>
<reference evidence="2 3" key="1">
    <citation type="journal article" date="2016" name="Antonie Van Leeuwenhoek">
        <title>Bacillus depressus sp. nov., isolated from soil of a sunflower field.</title>
        <authorList>
            <person name="Wei X."/>
            <person name="Xin D."/>
            <person name="Xin Y."/>
            <person name="Zhang H."/>
            <person name="Wang T."/>
            <person name="Zhang J."/>
        </authorList>
    </citation>
    <scope>NUCLEOTIDE SEQUENCE [LARGE SCALE GENOMIC DNA]</scope>
    <source>
        <strain evidence="2 3">BZ1</strain>
    </source>
</reference>
<keyword evidence="1" id="KW-0812">Transmembrane</keyword>
<feature type="transmembrane region" description="Helical" evidence="1">
    <location>
        <begin position="54"/>
        <end position="76"/>
    </location>
</feature>
<feature type="transmembrane region" description="Helical" evidence="1">
    <location>
        <begin position="28"/>
        <end position="47"/>
    </location>
</feature>
<dbReference type="OrthoDB" id="7205479at2"/>
<comment type="caution">
    <text evidence="2">The sequence shown here is derived from an EMBL/GenBank/DDBJ whole genome shotgun (WGS) entry which is preliminary data.</text>
</comment>
<accession>A0A6L3V0Q7</accession>
<dbReference type="InterPro" id="IPR007165">
    <property type="entry name" value="Phage_holin_4_2"/>
</dbReference>
<protein>
    <submittedName>
        <fullName evidence="2">Phage holin family protein</fullName>
    </submittedName>
</protein>
<evidence type="ECO:0000313" key="3">
    <source>
        <dbReference type="Proteomes" id="UP000481030"/>
    </source>
</evidence>
<dbReference type="EMBL" id="WBOS01000021">
    <property type="protein sequence ID" value="KAB2329081.1"/>
    <property type="molecule type" value="Genomic_DNA"/>
</dbReference>
<keyword evidence="1" id="KW-0472">Membrane</keyword>